<comment type="caution">
    <text evidence="1">The sequence shown here is derived from an EMBL/GenBank/DDBJ whole genome shotgun (WGS) entry which is preliminary data.</text>
</comment>
<sequence length="76" mass="7883">MSSHEREAAGRCFGSLHLAKDMSATSSATQVDGIDGGGGKINRFAYAFCRARPSSSNPFTEGSSLTIGEPVVVSSE</sequence>
<dbReference type="AlphaFoldDB" id="A0A699XLP7"/>
<feature type="non-terminal residue" evidence="1">
    <location>
        <position position="76"/>
    </location>
</feature>
<proteinExistence type="predicted"/>
<organism evidence="1">
    <name type="scientific">Tanacetum cinerariifolium</name>
    <name type="common">Dalmatian daisy</name>
    <name type="synonym">Chrysanthemum cinerariifolium</name>
    <dbReference type="NCBI Taxonomy" id="118510"/>
    <lineage>
        <taxon>Eukaryota</taxon>
        <taxon>Viridiplantae</taxon>
        <taxon>Streptophyta</taxon>
        <taxon>Embryophyta</taxon>
        <taxon>Tracheophyta</taxon>
        <taxon>Spermatophyta</taxon>
        <taxon>Magnoliopsida</taxon>
        <taxon>eudicotyledons</taxon>
        <taxon>Gunneridae</taxon>
        <taxon>Pentapetalae</taxon>
        <taxon>asterids</taxon>
        <taxon>campanulids</taxon>
        <taxon>Asterales</taxon>
        <taxon>Asteraceae</taxon>
        <taxon>Asteroideae</taxon>
        <taxon>Anthemideae</taxon>
        <taxon>Anthemidinae</taxon>
        <taxon>Tanacetum</taxon>
    </lineage>
</organism>
<dbReference type="EMBL" id="BKCJ011881584">
    <property type="protein sequence ID" value="GFD60719.1"/>
    <property type="molecule type" value="Genomic_DNA"/>
</dbReference>
<name>A0A699XLP7_TANCI</name>
<reference evidence="1" key="1">
    <citation type="journal article" date="2019" name="Sci. Rep.">
        <title>Draft genome of Tanacetum cinerariifolium, the natural source of mosquito coil.</title>
        <authorList>
            <person name="Yamashiro T."/>
            <person name="Shiraishi A."/>
            <person name="Satake H."/>
            <person name="Nakayama K."/>
        </authorList>
    </citation>
    <scope>NUCLEOTIDE SEQUENCE</scope>
</reference>
<protein>
    <submittedName>
        <fullName evidence="1">Uncharacterized protein</fullName>
    </submittedName>
</protein>
<gene>
    <name evidence="1" type="ORF">Tci_932688</name>
</gene>
<accession>A0A699XLP7</accession>
<evidence type="ECO:0000313" key="1">
    <source>
        <dbReference type="EMBL" id="GFD60719.1"/>
    </source>
</evidence>